<organism evidence="2 3">
    <name type="scientific">Pseudahrensia aquimaris</name>
    <dbReference type="NCBI Taxonomy" id="744461"/>
    <lineage>
        <taxon>Bacteria</taxon>
        <taxon>Pseudomonadati</taxon>
        <taxon>Pseudomonadota</taxon>
        <taxon>Alphaproteobacteria</taxon>
        <taxon>Hyphomicrobiales</taxon>
        <taxon>Ahrensiaceae</taxon>
        <taxon>Pseudahrensia</taxon>
    </lineage>
</organism>
<dbReference type="SUPFAM" id="SSF82714">
    <property type="entry name" value="Multidrug efflux transporter AcrB TolC docking domain, DN and DC subdomains"/>
    <property type="match status" value="2"/>
</dbReference>
<sequence length="1041" mass="113802">MLTQAAFRYPRLVFFLVAALMGFGAWSYFNLPAQEDPIITIREAIVSTRYPGLSPERMEQLVTKPLEVAIRQMPEVEEIRSSSTAGLSIIHVEVYDRFFELGQIWDSLRVRVEQAAADLPDGTLPPRIDDEFGDVAVVTAALRADDFSMAEKADMADHVRDMLYTVPGVKKVDVSGIRPESVYIETRNAQLSELGMSPDAIVASLQSQNVIRPGGEIDTGGRAFLIEPTGDFRNLDDLRETLVRTPPDENGISDVVALRDLAEVRRAYADPVPQAAYYQGEEAIIFAVAMLEGNNALKFAPQVREKLEELRSDLPVGYRLDVVTDQSEQVERAVYGVTLNVLQTLGIVLGVVVLLLGVRTGLIVGSIVPVVMLATLAIMGFASLPLERMSLATLVIALGLLVDNGVVVAEDFKKRLEDGDSRDEALEGVGRELTFPLLSSTATTVLVFLPLMLAEHVAGEYTRSISVVIAITLSISWLLAMTVTPILCHRFIRIDEKILAGEKKRPWNERMFDPLVRAYERILAWVLAHRAIASVFVVIAFIGGVAGVALAPKKFFPGSDRAQIIVYLDLPAGVASNETDARIRELLPTLTKERFDWLDNQAAYVGFGGPRFVLSLTPIDPAPNRAVLVLNVDRPENVSRAVDELRDHFRHTIPDVSSRVTTMFLGPSDSSILEVQVKGPDRGVVYGTAREVKSVMADLPGAIDLRQDWENRVQRIVVEVDQARARRAGVTSADIAQSMSSFFSGRAVTQYREGDDVIPVVARASDEERSDLDRVRTLAVFGADGSTVPLLQVADVRLVNGYARIERENLARTITVQARSTEIAAEDMAPLIADDLDRIRATLPPNHTIELDGIIQQSSEGRAALAANAPLCLALVVILLVAQFNSFRRPIIILATVPLIVTGVALGLWLLDADFGFMPILGMLSLAGIILNNGIVLIDRIDIERANGRDGTDAIITAAARRLRPIVMTTVTTVLGLLPLILSKDPLFYGMAAVMALGLFVGTMLTLGVVPLLYSILFREREDGNKHRIESGGYSTQAVSS</sequence>
<dbReference type="Proteomes" id="UP001597101">
    <property type="component" value="Unassembled WGS sequence"/>
</dbReference>
<protein>
    <submittedName>
        <fullName evidence="2">Efflux RND transporter permease subunit</fullName>
    </submittedName>
</protein>
<dbReference type="SUPFAM" id="SSF82693">
    <property type="entry name" value="Multidrug efflux transporter AcrB pore domain, PN1, PN2, PC1 and PC2 subdomains"/>
    <property type="match status" value="2"/>
</dbReference>
<dbReference type="SUPFAM" id="SSF82866">
    <property type="entry name" value="Multidrug efflux transporter AcrB transmembrane domain"/>
    <property type="match status" value="2"/>
</dbReference>
<feature type="transmembrane region" description="Helical" evidence="1">
    <location>
        <begin position="891"/>
        <end position="911"/>
    </location>
</feature>
<feature type="transmembrane region" description="Helical" evidence="1">
    <location>
        <begin position="12"/>
        <end position="29"/>
    </location>
</feature>
<keyword evidence="3" id="KW-1185">Reference proteome</keyword>
<feature type="transmembrane region" description="Helical" evidence="1">
    <location>
        <begin position="465"/>
        <end position="488"/>
    </location>
</feature>
<dbReference type="InterPro" id="IPR001036">
    <property type="entry name" value="Acrflvin-R"/>
</dbReference>
<feature type="transmembrane region" description="Helical" evidence="1">
    <location>
        <begin position="363"/>
        <end position="384"/>
    </location>
</feature>
<feature type="transmembrane region" description="Helical" evidence="1">
    <location>
        <begin position="531"/>
        <end position="551"/>
    </location>
</feature>
<dbReference type="Gene3D" id="3.30.70.1320">
    <property type="entry name" value="Multidrug efflux transporter AcrB pore domain like"/>
    <property type="match status" value="1"/>
</dbReference>
<feature type="transmembrane region" description="Helical" evidence="1">
    <location>
        <begin position="917"/>
        <end position="938"/>
    </location>
</feature>
<feature type="transmembrane region" description="Helical" evidence="1">
    <location>
        <begin position="333"/>
        <end position="356"/>
    </location>
</feature>
<feature type="transmembrane region" description="Helical" evidence="1">
    <location>
        <begin position="863"/>
        <end position="884"/>
    </location>
</feature>
<dbReference type="InterPro" id="IPR027463">
    <property type="entry name" value="AcrB_DN_DC_subdom"/>
</dbReference>
<dbReference type="Gene3D" id="3.30.2090.10">
    <property type="entry name" value="Multidrug efflux transporter AcrB TolC docking domain, DN and DC subdomains"/>
    <property type="match status" value="2"/>
</dbReference>
<dbReference type="RefSeq" id="WP_377212706.1">
    <property type="nucleotide sequence ID" value="NZ_JBHTJV010000009.1"/>
</dbReference>
<feature type="transmembrane region" description="Helical" evidence="1">
    <location>
        <begin position="988"/>
        <end position="1018"/>
    </location>
</feature>
<dbReference type="Gene3D" id="1.20.1640.10">
    <property type="entry name" value="Multidrug efflux transporter AcrB transmembrane domain"/>
    <property type="match status" value="2"/>
</dbReference>
<accession>A0ABW3FEH5</accession>
<reference evidence="3" key="1">
    <citation type="journal article" date="2019" name="Int. J. Syst. Evol. Microbiol.">
        <title>The Global Catalogue of Microorganisms (GCM) 10K type strain sequencing project: providing services to taxonomists for standard genome sequencing and annotation.</title>
        <authorList>
            <consortium name="The Broad Institute Genomics Platform"/>
            <consortium name="The Broad Institute Genome Sequencing Center for Infectious Disease"/>
            <person name="Wu L."/>
            <person name="Ma J."/>
        </authorList>
    </citation>
    <scope>NUCLEOTIDE SEQUENCE [LARGE SCALE GENOMIC DNA]</scope>
    <source>
        <strain evidence="3">CCUG 60023</strain>
    </source>
</reference>
<name>A0ABW3FEH5_9HYPH</name>
<dbReference type="Pfam" id="PF00873">
    <property type="entry name" value="ACR_tran"/>
    <property type="match status" value="1"/>
</dbReference>
<feature type="transmembrane region" description="Helical" evidence="1">
    <location>
        <begin position="390"/>
        <end position="412"/>
    </location>
</feature>
<evidence type="ECO:0000313" key="2">
    <source>
        <dbReference type="EMBL" id="MFD0916861.1"/>
    </source>
</evidence>
<dbReference type="PRINTS" id="PR00702">
    <property type="entry name" value="ACRIFLAVINRP"/>
</dbReference>
<feature type="transmembrane region" description="Helical" evidence="1">
    <location>
        <begin position="433"/>
        <end position="453"/>
    </location>
</feature>
<comment type="caution">
    <text evidence="2">The sequence shown here is derived from an EMBL/GenBank/DDBJ whole genome shotgun (WGS) entry which is preliminary data.</text>
</comment>
<evidence type="ECO:0000313" key="3">
    <source>
        <dbReference type="Proteomes" id="UP001597101"/>
    </source>
</evidence>
<keyword evidence="1" id="KW-0812">Transmembrane</keyword>
<feature type="transmembrane region" description="Helical" evidence="1">
    <location>
        <begin position="965"/>
        <end position="982"/>
    </location>
</feature>
<dbReference type="Gene3D" id="3.30.70.1430">
    <property type="entry name" value="Multidrug efflux transporter AcrB pore domain"/>
    <property type="match status" value="2"/>
</dbReference>
<keyword evidence="1" id="KW-1133">Transmembrane helix</keyword>
<evidence type="ECO:0000256" key="1">
    <source>
        <dbReference type="SAM" id="Phobius"/>
    </source>
</evidence>
<gene>
    <name evidence="2" type="ORF">ACFQ14_10625</name>
</gene>
<proteinExistence type="predicted"/>
<dbReference type="Gene3D" id="3.30.70.1440">
    <property type="entry name" value="Multidrug efflux transporter AcrB pore domain"/>
    <property type="match status" value="1"/>
</dbReference>
<dbReference type="PANTHER" id="PTHR32063">
    <property type="match status" value="1"/>
</dbReference>
<keyword evidence="1" id="KW-0472">Membrane</keyword>
<dbReference type="EMBL" id="JBHTJV010000009">
    <property type="protein sequence ID" value="MFD0916861.1"/>
    <property type="molecule type" value="Genomic_DNA"/>
</dbReference>
<dbReference type="PANTHER" id="PTHR32063:SF18">
    <property type="entry name" value="CATION EFFLUX SYSTEM PROTEIN"/>
    <property type="match status" value="1"/>
</dbReference>